<feature type="transmembrane region" description="Helical" evidence="2">
    <location>
        <begin position="443"/>
        <end position="463"/>
    </location>
</feature>
<evidence type="ECO:0000256" key="2">
    <source>
        <dbReference type="SAM" id="Phobius"/>
    </source>
</evidence>
<sequence>MTHPPIAPPAPPAPRASSAPPAPPAPVPPAEPPRRGSWAEGAARLRAAARTEPGRLRIIGVVLAGLLLLFGAATFWQVTDRYRAADTVLESSQPLSAGAAEIYRLLADANTAAATGFLAGADEDPAVRQRYEEDIANAAGRLADAAADTSESDEAQEYITLLNERLPVYTGLVETARANNRQGLPLGGAYLRYADEQMQQTLLVAAADLYELETDRFQHDIAEARAWPWLALGAGGAALVVLAWAQRRHYLRTNRLLSPGLIAASTAATVLLLWLTGAHALARDALHEADRGAARSLSSLNGAWTEALRARGDENITLVARGADDASEESFQARLETLLGRDPGRPGGLLADAAERAAGDPAGEAPVERAIEASREWSARHADAREAELAGDYDGAVDRVIGGRASTGEMFDRVNDSLADAVAHEQEQFEAAGDRGRDRLDGLAAGSLVLTVLGVAGTALGIGRRLSEYR</sequence>
<proteinExistence type="predicted"/>
<keyword evidence="2" id="KW-1133">Transmembrane helix</keyword>
<dbReference type="Proteomes" id="UP001183420">
    <property type="component" value="Unassembled WGS sequence"/>
</dbReference>
<feature type="transmembrane region" description="Helical" evidence="2">
    <location>
        <begin position="56"/>
        <end position="76"/>
    </location>
</feature>
<gene>
    <name evidence="3" type="ORF">RNC47_19305</name>
</gene>
<protein>
    <recommendedName>
        <fullName evidence="5">Secreted protein</fullName>
    </recommendedName>
</protein>
<dbReference type="EMBL" id="JAVREM010000025">
    <property type="protein sequence ID" value="MDT0320488.1"/>
    <property type="molecule type" value="Genomic_DNA"/>
</dbReference>
<name>A0ABU2LTW2_9ACTN</name>
<keyword evidence="4" id="KW-1185">Reference proteome</keyword>
<evidence type="ECO:0000313" key="3">
    <source>
        <dbReference type="EMBL" id="MDT0320488.1"/>
    </source>
</evidence>
<feature type="region of interest" description="Disordered" evidence="1">
    <location>
        <begin position="1"/>
        <end position="39"/>
    </location>
</feature>
<feature type="transmembrane region" description="Helical" evidence="2">
    <location>
        <begin position="226"/>
        <end position="244"/>
    </location>
</feature>
<keyword evidence="2" id="KW-0472">Membrane</keyword>
<evidence type="ECO:0008006" key="5">
    <source>
        <dbReference type="Google" id="ProtNLM"/>
    </source>
</evidence>
<organism evidence="3 4">
    <name type="scientific">Streptomyces millisiae</name>
    <dbReference type="NCBI Taxonomy" id="3075542"/>
    <lineage>
        <taxon>Bacteria</taxon>
        <taxon>Bacillati</taxon>
        <taxon>Actinomycetota</taxon>
        <taxon>Actinomycetes</taxon>
        <taxon>Kitasatosporales</taxon>
        <taxon>Streptomycetaceae</taxon>
        <taxon>Streptomyces</taxon>
    </lineage>
</organism>
<feature type="transmembrane region" description="Helical" evidence="2">
    <location>
        <begin position="256"/>
        <end position="275"/>
    </location>
</feature>
<evidence type="ECO:0000313" key="4">
    <source>
        <dbReference type="Proteomes" id="UP001183420"/>
    </source>
</evidence>
<evidence type="ECO:0000256" key="1">
    <source>
        <dbReference type="SAM" id="MobiDB-lite"/>
    </source>
</evidence>
<keyword evidence="2" id="KW-0812">Transmembrane</keyword>
<comment type="caution">
    <text evidence="3">The sequence shown here is derived from an EMBL/GenBank/DDBJ whole genome shotgun (WGS) entry which is preliminary data.</text>
</comment>
<reference evidence="4" key="1">
    <citation type="submission" date="2023-07" db="EMBL/GenBank/DDBJ databases">
        <title>30 novel species of actinomycetes from the DSMZ collection.</title>
        <authorList>
            <person name="Nouioui I."/>
        </authorList>
    </citation>
    <scope>NUCLEOTIDE SEQUENCE [LARGE SCALE GENOMIC DNA]</scope>
    <source>
        <strain evidence="4">DSM 44918</strain>
    </source>
</reference>
<dbReference type="RefSeq" id="WP_311600400.1">
    <property type="nucleotide sequence ID" value="NZ_JAVREM010000025.1"/>
</dbReference>
<feature type="compositionally biased region" description="Pro residues" evidence="1">
    <location>
        <begin position="1"/>
        <end position="31"/>
    </location>
</feature>
<accession>A0ABU2LTW2</accession>